<accession>A0A1I0AGA0</accession>
<dbReference type="EMBL" id="FOHK01000003">
    <property type="protein sequence ID" value="SES93212.1"/>
    <property type="molecule type" value="Genomic_DNA"/>
</dbReference>
<dbReference type="OrthoDB" id="5828185at2"/>
<dbReference type="AlphaFoldDB" id="A0A1I0AGA0"/>
<protein>
    <submittedName>
        <fullName evidence="1">MSHA pilin protein MshA</fullName>
    </submittedName>
</protein>
<evidence type="ECO:0000313" key="1">
    <source>
        <dbReference type="EMBL" id="SES93212.1"/>
    </source>
</evidence>
<organism evidence="1 2">
    <name type="scientific">Thalassotalea agarivorans</name>
    <name type="common">Thalassomonas agarivorans</name>
    <dbReference type="NCBI Taxonomy" id="349064"/>
    <lineage>
        <taxon>Bacteria</taxon>
        <taxon>Pseudomonadati</taxon>
        <taxon>Pseudomonadota</taxon>
        <taxon>Gammaproteobacteria</taxon>
        <taxon>Alteromonadales</taxon>
        <taxon>Colwelliaceae</taxon>
        <taxon>Thalassotalea</taxon>
    </lineage>
</organism>
<reference evidence="1 2" key="1">
    <citation type="submission" date="2016-10" db="EMBL/GenBank/DDBJ databases">
        <authorList>
            <person name="de Groot N.N."/>
        </authorList>
    </citation>
    <scope>NUCLEOTIDE SEQUENCE [LARGE SCALE GENOMIC DNA]</scope>
    <source>
        <strain evidence="1 2">DSM 19706</strain>
    </source>
</reference>
<dbReference type="Proteomes" id="UP000199308">
    <property type="component" value="Unassembled WGS sequence"/>
</dbReference>
<gene>
    <name evidence="1" type="ORF">SAMN05660429_00694</name>
</gene>
<keyword evidence="2" id="KW-1185">Reference proteome</keyword>
<proteinExistence type="predicted"/>
<dbReference type="RefSeq" id="WP_093327716.1">
    <property type="nucleotide sequence ID" value="NZ_AP027363.1"/>
</dbReference>
<sequence length="118" mass="12799">MDPNRDGFPSIETNLGYLELKYGYPEAEAEFGLGILDLMNLGNKDFEQGDFDVCFGSGNSNCQTSQNSSSSHVRVGFGLRNDDGSATGAKCYVRYIEPGGTNNASSTEYQIIVETDDC</sequence>
<name>A0A1I0AGA0_THASX</name>
<evidence type="ECO:0000313" key="2">
    <source>
        <dbReference type="Proteomes" id="UP000199308"/>
    </source>
</evidence>
<dbReference type="STRING" id="349064.SAMN05660429_00694"/>